<evidence type="ECO:0000256" key="2">
    <source>
        <dbReference type="SAM" id="Phobius"/>
    </source>
</evidence>
<keyword evidence="4" id="KW-1185">Reference proteome</keyword>
<comment type="caution">
    <text evidence="3">The sequence shown here is derived from an EMBL/GenBank/DDBJ whole genome shotgun (WGS) entry which is preliminary data.</text>
</comment>
<evidence type="ECO:0000256" key="1">
    <source>
        <dbReference type="SAM" id="MobiDB-lite"/>
    </source>
</evidence>
<feature type="region of interest" description="Disordered" evidence="1">
    <location>
        <begin position="189"/>
        <end position="211"/>
    </location>
</feature>
<reference evidence="3 4" key="1">
    <citation type="submission" date="2017-03" db="EMBL/GenBank/DDBJ databases">
        <title>An alternative strategy for trypanosome survival in the mammalian bloodstream revealed through genome and transcriptome analysis of the ubiquitous bovine parasite Trypanosoma (Megatrypanum) theileri.</title>
        <authorList>
            <person name="Kelly S."/>
            <person name="Ivens A."/>
            <person name="Mott A."/>
            <person name="O'Neill E."/>
            <person name="Emms D."/>
            <person name="Macleod O."/>
            <person name="Voorheis P."/>
            <person name="Matthews J."/>
            <person name="Matthews K."/>
            <person name="Carrington M."/>
        </authorList>
    </citation>
    <scope>NUCLEOTIDE SEQUENCE [LARGE SCALE GENOMIC DNA]</scope>
    <source>
        <strain evidence="3">Edinburgh</strain>
    </source>
</reference>
<gene>
    <name evidence="3" type="ORF">TM35_000191660</name>
</gene>
<dbReference type="Proteomes" id="UP000192257">
    <property type="component" value="Unassembled WGS sequence"/>
</dbReference>
<dbReference type="RefSeq" id="XP_028881988.1">
    <property type="nucleotide sequence ID" value="XM_029026664.1"/>
</dbReference>
<feature type="region of interest" description="Disordered" evidence="1">
    <location>
        <begin position="323"/>
        <end position="376"/>
    </location>
</feature>
<evidence type="ECO:0000313" key="4">
    <source>
        <dbReference type="Proteomes" id="UP000192257"/>
    </source>
</evidence>
<feature type="compositionally biased region" description="Acidic residues" evidence="1">
    <location>
        <begin position="343"/>
        <end position="376"/>
    </location>
</feature>
<protein>
    <submittedName>
        <fullName evidence="3">Putative 3a2rel-related protein</fullName>
    </submittedName>
</protein>
<name>A0A1X0NTA5_9TRYP</name>
<feature type="region of interest" description="Disordered" evidence="1">
    <location>
        <begin position="155"/>
        <end position="175"/>
    </location>
</feature>
<feature type="compositionally biased region" description="Basic and acidic residues" evidence="1">
    <location>
        <begin position="331"/>
        <end position="342"/>
    </location>
</feature>
<dbReference type="GeneID" id="39986444"/>
<keyword evidence="2" id="KW-0812">Transmembrane</keyword>
<proteinExistence type="predicted"/>
<evidence type="ECO:0000313" key="3">
    <source>
        <dbReference type="EMBL" id="ORC87922.1"/>
    </source>
</evidence>
<sequence length="376" mass="42147">MTNSSIATSLLEMMEEQLEETLHLRNTSSSSGNKEEKPRLMLLLLLLLLLLIPGFWGLYHLIRYIRRYKYHQLARRLKLAGSLHPGDVDDLDMGRVIRGGEWLTDRSRSRFPEVGNIVLPLEVSSPTVEFDPILDEAEKHKRRWMRRRNLTDAENSISNIQNNEKSKSNNNNNSASMVGAEIESAFEEEALGTSVDDTSPEKAEEGSPTLMRLGRRNTIVAVAGTYDVTTTRVWLKKLVSEEESNADNNKHNGDADALQVSMGDGAGGASTSGVENGDSRHGRRSSFSTPHGKRDGGRSFQEILEDVAAPDDLSATFHAKVKMTPEGLVFDSEKSTKEKSVDGENDEEEEDEKEEANEEEEEEEEEEDEEEYSDKE</sequence>
<dbReference type="EMBL" id="NBCO01000019">
    <property type="protein sequence ID" value="ORC87922.1"/>
    <property type="molecule type" value="Genomic_DNA"/>
</dbReference>
<feature type="region of interest" description="Disordered" evidence="1">
    <location>
        <begin position="242"/>
        <end position="297"/>
    </location>
</feature>
<dbReference type="AlphaFoldDB" id="A0A1X0NTA5"/>
<dbReference type="VEuPathDB" id="TriTrypDB:TM35_000191660"/>
<feature type="transmembrane region" description="Helical" evidence="2">
    <location>
        <begin position="40"/>
        <end position="62"/>
    </location>
</feature>
<accession>A0A1X0NTA5</accession>
<keyword evidence="2" id="KW-1133">Transmembrane helix</keyword>
<organism evidence="3 4">
    <name type="scientific">Trypanosoma theileri</name>
    <dbReference type="NCBI Taxonomy" id="67003"/>
    <lineage>
        <taxon>Eukaryota</taxon>
        <taxon>Discoba</taxon>
        <taxon>Euglenozoa</taxon>
        <taxon>Kinetoplastea</taxon>
        <taxon>Metakinetoplastina</taxon>
        <taxon>Trypanosomatida</taxon>
        <taxon>Trypanosomatidae</taxon>
        <taxon>Trypanosoma</taxon>
    </lineage>
</organism>
<keyword evidence="2" id="KW-0472">Membrane</keyword>
<dbReference type="OrthoDB" id="249924at2759"/>